<feature type="compositionally biased region" description="Polar residues" evidence="1">
    <location>
        <begin position="1"/>
        <end position="12"/>
    </location>
</feature>
<evidence type="ECO:0008006" key="5">
    <source>
        <dbReference type="Google" id="ProtNLM"/>
    </source>
</evidence>
<keyword evidence="2" id="KW-0812">Transmembrane</keyword>
<dbReference type="EMBL" id="BPLR01010191">
    <property type="protein sequence ID" value="GIY37619.1"/>
    <property type="molecule type" value="Genomic_DNA"/>
</dbReference>
<dbReference type="AlphaFoldDB" id="A0AAV4SWE2"/>
<comment type="caution">
    <text evidence="3">The sequence shown here is derived from an EMBL/GenBank/DDBJ whole genome shotgun (WGS) entry which is preliminary data.</text>
</comment>
<dbReference type="Proteomes" id="UP001054945">
    <property type="component" value="Unassembled WGS sequence"/>
</dbReference>
<reference evidence="3 4" key="1">
    <citation type="submission" date="2021-06" db="EMBL/GenBank/DDBJ databases">
        <title>Caerostris extrusa draft genome.</title>
        <authorList>
            <person name="Kono N."/>
            <person name="Arakawa K."/>
        </authorList>
    </citation>
    <scope>NUCLEOTIDE SEQUENCE [LARGE SCALE GENOMIC DNA]</scope>
</reference>
<proteinExistence type="predicted"/>
<name>A0AAV4SWE2_CAEEX</name>
<feature type="transmembrane region" description="Helical" evidence="2">
    <location>
        <begin position="171"/>
        <end position="192"/>
    </location>
</feature>
<evidence type="ECO:0000256" key="2">
    <source>
        <dbReference type="SAM" id="Phobius"/>
    </source>
</evidence>
<keyword evidence="2" id="KW-1133">Transmembrane helix</keyword>
<keyword evidence="4" id="KW-1185">Reference proteome</keyword>
<protein>
    <recommendedName>
        <fullName evidence="5">Transmembrane protein</fullName>
    </recommendedName>
</protein>
<feature type="region of interest" description="Disordered" evidence="1">
    <location>
        <begin position="1"/>
        <end position="79"/>
    </location>
</feature>
<accession>A0AAV4SWE2</accession>
<feature type="compositionally biased region" description="Basic residues" evidence="1">
    <location>
        <begin position="55"/>
        <end position="64"/>
    </location>
</feature>
<sequence length="247" mass="27499">MSDRISSGNRSRLSCIIESPNESADSASNEERVGPRYVCEENPDPNSTHAITRARYTKAPRRTTRRESVQAHGSDETFTERLRRPQDTLADHVLIDIDPVRGTRVVKDDEHSGESPAESVTLSVGAERVRDWLQEDLRPVTLLRRFCDRLLDFYGASLENLSKILSTEGSLFCTAVVIFVMAFVVLITGLALDTGVTGKVYSSLAALALALTASIITALICLRTFPQCCRRYDGRNSPRRDAERRNP</sequence>
<gene>
    <name evidence="3" type="ORF">CEXT_567571</name>
</gene>
<evidence type="ECO:0000313" key="3">
    <source>
        <dbReference type="EMBL" id="GIY37619.1"/>
    </source>
</evidence>
<evidence type="ECO:0000313" key="4">
    <source>
        <dbReference type="Proteomes" id="UP001054945"/>
    </source>
</evidence>
<evidence type="ECO:0000256" key="1">
    <source>
        <dbReference type="SAM" id="MobiDB-lite"/>
    </source>
</evidence>
<keyword evidence="2" id="KW-0472">Membrane</keyword>
<organism evidence="3 4">
    <name type="scientific">Caerostris extrusa</name>
    <name type="common">Bark spider</name>
    <name type="synonym">Caerostris bankana</name>
    <dbReference type="NCBI Taxonomy" id="172846"/>
    <lineage>
        <taxon>Eukaryota</taxon>
        <taxon>Metazoa</taxon>
        <taxon>Ecdysozoa</taxon>
        <taxon>Arthropoda</taxon>
        <taxon>Chelicerata</taxon>
        <taxon>Arachnida</taxon>
        <taxon>Araneae</taxon>
        <taxon>Araneomorphae</taxon>
        <taxon>Entelegynae</taxon>
        <taxon>Araneoidea</taxon>
        <taxon>Araneidae</taxon>
        <taxon>Caerostris</taxon>
    </lineage>
</organism>
<feature type="compositionally biased region" description="Basic and acidic residues" evidence="1">
    <location>
        <begin position="65"/>
        <end position="79"/>
    </location>
</feature>
<feature type="transmembrane region" description="Helical" evidence="2">
    <location>
        <begin position="204"/>
        <end position="225"/>
    </location>
</feature>